<dbReference type="Proteomes" id="UP000515160">
    <property type="component" value="Chromosome 2L"/>
</dbReference>
<evidence type="ECO:0000256" key="3">
    <source>
        <dbReference type="ARBA" id="ARBA00022989"/>
    </source>
</evidence>
<reference evidence="8" key="1">
    <citation type="submission" date="2025-08" db="UniProtKB">
        <authorList>
            <consortium name="RefSeq"/>
        </authorList>
    </citation>
    <scope>IDENTIFICATION</scope>
    <source>
        <strain evidence="8">15112-1751.03</strain>
        <tissue evidence="8">Whole Adult</tissue>
    </source>
</reference>
<name>A0A6P8WKK4_DROAB</name>
<keyword evidence="2 6" id="KW-0812">Transmembrane</keyword>
<keyword evidence="7" id="KW-1185">Reference proteome</keyword>
<evidence type="ECO:0000256" key="6">
    <source>
        <dbReference type="SAM" id="Phobius"/>
    </source>
</evidence>
<sequence length="511" mass="57088">MLGFQQKLRKFFDYLQVKQRLVLCYFSLLAIINAYTIRYCLDFSLNRIVRESKAKSIKTPLIVKPTPRRVNRNTVPTTARQRPKPRQRAGRDQLKLNPQQLKQTQFHAPVITTSNCSDVWTKEVQILVSASFYAGYMLTHIPGGRLAERYGGKWILGASILLSAILTLLTPTIVRHGGPGALMALRLLIGFCEGPTFPAVSALLAQWVPESERGLLCSCVLSGGEIGVIFVHLVNGLALGEEDWAMAFYVVGSGAMLWFVGFVLVCYSKPDASPFIQSSEREYIKSQVSDTLITEPETEATDTNEAPWSNMLLNAPIWALIAANMQHDWNQQEMAQELQQLLHQLQSKGSTLWTELESSLRVTAPHLWSWLASLTSGQLSDYLIANGILNRTQTRSLMSWLVFVSSSMYLVYDKQQSARMWSVLAFGAYYAGIKLLPLDMSPNFAGTLMGISNGLGSLPGLLLPLLQQLESEYEIVGSIRAAFWLICAGYISGDVQSYNQRQRRSNQPIVH</sequence>
<evidence type="ECO:0000256" key="1">
    <source>
        <dbReference type="ARBA" id="ARBA00004141"/>
    </source>
</evidence>
<feature type="transmembrane region" description="Helical" evidence="6">
    <location>
        <begin position="154"/>
        <end position="174"/>
    </location>
</feature>
<feature type="transmembrane region" description="Helical" evidence="6">
    <location>
        <begin position="20"/>
        <end position="41"/>
    </location>
</feature>
<dbReference type="SUPFAM" id="SSF103473">
    <property type="entry name" value="MFS general substrate transporter"/>
    <property type="match status" value="1"/>
</dbReference>
<organism evidence="7 8">
    <name type="scientific">Drosophila albomicans</name>
    <name type="common">Fruit fly</name>
    <dbReference type="NCBI Taxonomy" id="7291"/>
    <lineage>
        <taxon>Eukaryota</taxon>
        <taxon>Metazoa</taxon>
        <taxon>Ecdysozoa</taxon>
        <taxon>Arthropoda</taxon>
        <taxon>Hexapoda</taxon>
        <taxon>Insecta</taxon>
        <taxon>Pterygota</taxon>
        <taxon>Neoptera</taxon>
        <taxon>Endopterygota</taxon>
        <taxon>Diptera</taxon>
        <taxon>Brachycera</taxon>
        <taxon>Muscomorpha</taxon>
        <taxon>Ephydroidea</taxon>
        <taxon>Drosophilidae</taxon>
        <taxon>Drosophila</taxon>
    </lineage>
</organism>
<comment type="subcellular location">
    <subcellularLocation>
        <location evidence="1">Membrane</location>
        <topology evidence="1">Multi-pass membrane protein</topology>
    </subcellularLocation>
</comment>
<accession>A0A6P8WKK4</accession>
<dbReference type="InterPro" id="IPR036259">
    <property type="entry name" value="MFS_trans_sf"/>
</dbReference>
<evidence type="ECO:0000256" key="4">
    <source>
        <dbReference type="ARBA" id="ARBA00023136"/>
    </source>
</evidence>
<dbReference type="GO" id="GO:0006820">
    <property type="term" value="P:monoatomic anion transport"/>
    <property type="evidence" value="ECO:0007669"/>
    <property type="project" value="TreeGrafter"/>
</dbReference>
<evidence type="ECO:0000256" key="5">
    <source>
        <dbReference type="SAM" id="MobiDB-lite"/>
    </source>
</evidence>
<dbReference type="GeneID" id="117563871"/>
<dbReference type="PANTHER" id="PTHR11662">
    <property type="entry name" value="SOLUTE CARRIER FAMILY 17"/>
    <property type="match status" value="1"/>
</dbReference>
<dbReference type="GO" id="GO:0016020">
    <property type="term" value="C:membrane"/>
    <property type="evidence" value="ECO:0007669"/>
    <property type="project" value="UniProtKB-SubCell"/>
</dbReference>
<protein>
    <submittedName>
        <fullName evidence="8">Sialin isoform X1</fullName>
    </submittedName>
</protein>
<dbReference type="OrthoDB" id="2985014at2759"/>
<dbReference type="AlphaFoldDB" id="A0A6P8WKK4"/>
<dbReference type="Pfam" id="PF07690">
    <property type="entry name" value="MFS_1"/>
    <property type="match status" value="1"/>
</dbReference>
<dbReference type="RefSeq" id="XP_034098320.2">
    <property type="nucleotide sequence ID" value="XM_034242429.2"/>
</dbReference>
<dbReference type="InterPro" id="IPR011701">
    <property type="entry name" value="MFS"/>
</dbReference>
<dbReference type="PANTHER" id="PTHR11662:SF415">
    <property type="entry name" value="AT30085P-RELATED"/>
    <property type="match status" value="1"/>
</dbReference>
<feature type="transmembrane region" description="Helical" evidence="6">
    <location>
        <begin position="180"/>
        <end position="203"/>
    </location>
</feature>
<dbReference type="GO" id="GO:0022857">
    <property type="term" value="F:transmembrane transporter activity"/>
    <property type="evidence" value="ECO:0007669"/>
    <property type="project" value="InterPro"/>
</dbReference>
<evidence type="ECO:0000313" key="7">
    <source>
        <dbReference type="Proteomes" id="UP000515160"/>
    </source>
</evidence>
<feature type="transmembrane region" description="Helical" evidence="6">
    <location>
        <begin position="246"/>
        <end position="267"/>
    </location>
</feature>
<feature type="region of interest" description="Disordered" evidence="5">
    <location>
        <begin position="68"/>
        <end position="94"/>
    </location>
</feature>
<feature type="transmembrane region" description="Helical" evidence="6">
    <location>
        <begin position="215"/>
        <end position="234"/>
    </location>
</feature>
<gene>
    <name evidence="8" type="primary">LOC117563871</name>
</gene>
<evidence type="ECO:0000313" key="8">
    <source>
        <dbReference type="RefSeq" id="XP_034098320.2"/>
    </source>
</evidence>
<keyword evidence="4 6" id="KW-0472">Membrane</keyword>
<proteinExistence type="predicted"/>
<dbReference type="InterPro" id="IPR050382">
    <property type="entry name" value="MFS_Na/Anion_cotransporter"/>
</dbReference>
<evidence type="ECO:0000256" key="2">
    <source>
        <dbReference type="ARBA" id="ARBA00022692"/>
    </source>
</evidence>
<keyword evidence="3 6" id="KW-1133">Transmembrane helix</keyword>
<dbReference type="Gene3D" id="1.20.1250.20">
    <property type="entry name" value="MFS general substrate transporter like domains"/>
    <property type="match status" value="1"/>
</dbReference>